<organism evidence="14 15">
    <name type="scientific">Eremothecium gossypii (strain ATCC 10895 / CBS 109.51 / FGSC 9923 / NRRL Y-1056)</name>
    <name type="common">Yeast</name>
    <name type="synonym">Ashbya gossypii</name>
    <dbReference type="NCBI Taxonomy" id="284811"/>
    <lineage>
        <taxon>Eukaryota</taxon>
        <taxon>Fungi</taxon>
        <taxon>Dikarya</taxon>
        <taxon>Ascomycota</taxon>
        <taxon>Saccharomycotina</taxon>
        <taxon>Saccharomycetes</taxon>
        <taxon>Saccharomycetales</taxon>
        <taxon>Saccharomycetaceae</taxon>
        <taxon>Eremothecium</taxon>
    </lineage>
</organism>
<dbReference type="InterPro" id="IPR011877">
    <property type="entry name" value="Ribokinase"/>
</dbReference>
<name>Q752F0_EREGS</name>
<evidence type="ECO:0000256" key="9">
    <source>
        <dbReference type="ARBA" id="ARBA00022842"/>
    </source>
</evidence>
<dbReference type="InterPro" id="IPR002173">
    <property type="entry name" value="Carboh/pur_kinase_PfkB_CS"/>
</dbReference>
<evidence type="ECO:0000256" key="6">
    <source>
        <dbReference type="ARBA" id="ARBA00022741"/>
    </source>
</evidence>
<feature type="binding site" evidence="12">
    <location>
        <position position="193"/>
    </location>
    <ligand>
        <name>ATP</name>
        <dbReference type="ChEBI" id="CHEBI:30616"/>
    </ligand>
</feature>
<evidence type="ECO:0000256" key="4">
    <source>
        <dbReference type="ARBA" id="ARBA00022679"/>
    </source>
</evidence>
<keyword evidence="10 12" id="KW-0630">Potassium</keyword>
<dbReference type="InterPro" id="IPR029056">
    <property type="entry name" value="Ribokinase-like"/>
</dbReference>
<evidence type="ECO:0000256" key="3">
    <source>
        <dbReference type="ARBA" id="ARBA00016943"/>
    </source>
</evidence>
<dbReference type="EC" id="2.7.1.15" evidence="2 12"/>
<feature type="binding site" evidence="12">
    <location>
        <position position="313"/>
    </location>
    <ligand>
        <name>K(+)</name>
        <dbReference type="ChEBI" id="CHEBI:29103"/>
    </ligand>
</feature>
<feature type="binding site" evidence="12">
    <location>
        <position position="316"/>
    </location>
    <ligand>
        <name>K(+)</name>
        <dbReference type="ChEBI" id="CHEBI:29103"/>
    </ligand>
</feature>
<feature type="binding site" evidence="12">
    <location>
        <begin position="248"/>
        <end position="253"/>
    </location>
    <ligand>
        <name>ATP</name>
        <dbReference type="ChEBI" id="CHEBI:30616"/>
    </ligand>
</feature>
<feature type="binding site" evidence="12">
    <location>
        <begin position="282"/>
        <end position="283"/>
    </location>
    <ligand>
        <name>ATP</name>
        <dbReference type="ChEBI" id="CHEBI:30616"/>
    </ligand>
</feature>
<dbReference type="InParanoid" id="Q752F0"/>
<keyword evidence="4 12" id="KW-0808">Transferase</keyword>
<dbReference type="InterPro" id="IPR002139">
    <property type="entry name" value="Ribo/fructo_kinase"/>
</dbReference>
<gene>
    <name evidence="12" type="primary">RBK1</name>
    <name evidence="14" type="ORF">AGOS_AFR626W</name>
</gene>
<proteinExistence type="inferred from homology"/>
<evidence type="ECO:0000256" key="8">
    <source>
        <dbReference type="ARBA" id="ARBA00022840"/>
    </source>
</evidence>
<keyword evidence="11 12" id="KW-0119">Carbohydrate metabolism</keyword>
<dbReference type="FunCoup" id="Q752F0">
    <property type="interactions" value="1128"/>
</dbReference>
<dbReference type="HOGENOM" id="CLU_027634_2_0_1"/>
<dbReference type="STRING" id="284811.Q752F0"/>
<reference evidence="14 15" key="1">
    <citation type="journal article" date="2004" name="Science">
        <title>The Ashbya gossypii genome as a tool for mapping the ancient Saccharomyces cerevisiae genome.</title>
        <authorList>
            <person name="Dietrich F.S."/>
            <person name="Voegeli S."/>
            <person name="Brachat S."/>
            <person name="Lerch A."/>
            <person name="Gates K."/>
            <person name="Steiner S."/>
            <person name="Mohr C."/>
            <person name="Pohlmann R."/>
            <person name="Luedi P."/>
            <person name="Choi S."/>
            <person name="Wing R.A."/>
            <person name="Flavier A."/>
            <person name="Gaffney T.D."/>
            <person name="Philippsen P."/>
        </authorList>
    </citation>
    <scope>NUCLEOTIDE SEQUENCE [LARGE SCALE GENOMIC DNA]</scope>
    <source>
        <strain evidence="15">ATCC 10895 / CBS 109.51 / FGSC 9923 / NRRL Y-1056</strain>
    </source>
</reference>
<dbReference type="GeneID" id="4622460"/>
<dbReference type="GO" id="GO:0005524">
    <property type="term" value="F:ATP binding"/>
    <property type="evidence" value="ECO:0007669"/>
    <property type="project" value="UniProtKB-UniRule"/>
</dbReference>
<evidence type="ECO:0000256" key="2">
    <source>
        <dbReference type="ARBA" id="ARBA00012035"/>
    </source>
</evidence>
<dbReference type="Gene3D" id="3.40.1190.20">
    <property type="match status" value="1"/>
</dbReference>
<keyword evidence="12" id="KW-0963">Cytoplasm</keyword>
<keyword evidence="6 12" id="KW-0547">Nucleotide-binding</keyword>
<dbReference type="GO" id="GO:0005829">
    <property type="term" value="C:cytosol"/>
    <property type="evidence" value="ECO:0000318"/>
    <property type="project" value="GO_Central"/>
</dbReference>
<feature type="binding site" evidence="12">
    <location>
        <position position="318"/>
    </location>
    <ligand>
        <name>K(+)</name>
        <dbReference type="ChEBI" id="CHEBI:29103"/>
    </ligand>
</feature>
<feature type="binding site" evidence="12">
    <location>
        <position position="322"/>
    </location>
    <ligand>
        <name>K(+)</name>
        <dbReference type="ChEBI" id="CHEBI:29103"/>
    </ligand>
</feature>
<comment type="pathway">
    <text evidence="12">Carbohydrate metabolism; D-ribose degradation; D-ribose 5-phosphate from beta-D-ribopyranose: step 2/2.</text>
</comment>
<dbReference type="AlphaFoldDB" id="Q752F0"/>
<feature type="active site" description="Proton acceptor" evidence="12">
    <location>
        <position position="283"/>
    </location>
</feature>
<evidence type="ECO:0000313" key="14">
    <source>
        <dbReference type="EMBL" id="AAS53997.1"/>
    </source>
</evidence>
<comment type="subunit">
    <text evidence="12">Homodimer.</text>
</comment>
<keyword evidence="9 12" id="KW-0460">Magnesium</keyword>
<dbReference type="OMA" id="TFCGYFA"/>
<comment type="catalytic activity">
    <reaction evidence="12">
        <text>D-ribose + ATP = D-ribose 5-phosphate + ADP + H(+)</text>
        <dbReference type="Rhea" id="RHEA:13697"/>
        <dbReference type="ChEBI" id="CHEBI:15378"/>
        <dbReference type="ChEBI" id="CHEBI:30616"/>
        <dbReference type="ChEBI" id="CHEBI:47013"/>
        <dbReference type="ChEBI" id="CHEBI:78346"/>
        <dbReference type="ChEBI" id="CHEBI:456216"/>
        <dbReference type="EC" id="2.7.1.15"/>
    </reaction>
</comment>
<comment type="cofactor">
    <cofactor evidence="12">
        <name>Mg(2+)</name>
        <dbReference type="ChEBI" id="CHEBI:18420"/>
    </cofactor>
    <text evidence="12">Requires a divalent cation, most likely magnesium in vivo, as an electrophilic catalyst to aid phosphoryl group transfer. It is the chelate of the metal and the nucleotide that is the actual substrate.</text>
</comment>
<keyword evidence="12" id="KW-0539">Nucleus</keyword>
<keyword evidence="5 12" id="KW-0479">Metal-binding</keyword>
<keyword evidence="15" id="KW-1185">Reference proteome</keyword>
<dbReference type="InterPro" id="IPR011611">
    <property type="entry name" value="PfkB_dom"/>
</dbReference>
<comment type="function">
    <text evidence="12">Catalyzes the phosphorylation of ribose at O-5 in a reaction requiring ATP and magnesium. The resulting D-ribose-5-phosphate can then be used either for sythesis of nucleotides, histidine, and tryptophan, or as a component of the pentose phosphate pathway.</text>
</comment>
<feature type="binding site" evidence="12">
    <location>
        <position position="279"/>
    </location>
    <ligand>
        <name>K(+)</name>
        <dbReference type="ChEBI" id="CHEBI:29103"/>
    </ligand>
</feature>
<dbReference type="UniPathway" id="UPA00916">
    <property type="reaction ID" value="UER00889"/>
</dbReference>
<feature type="binding site" evidence="12">
    <location>
        <position position="277"/>
    </location>
    <ligand>
        <name>K(+)</name>
        <dbReference type="ChEBI" id="CHEBI:29103"/>
    </ligand>
</feature>
<comment type="subcellular location">
    <subcellularLocation>
        <location evidence="12">Cytoplasm</location>
    </subcellularLocation>
    <subcellularLocation>
        <location evidence="12">Nucleus</location>
    </subcellularLocation>
</comment>
<comment type="similarity">
    <text evidence="12">Belongs to the carbohydrate kinase PfkB family. Ribokinase subfamily.</text>
</comment>
<evidence type="ECO:0000313" key="15">
    <source>
        <dbReference type="Proteomes" id="UP000000591"/>
    </source>
</evidence>
<dbReference type="KEGG" id="ago:AGOS_AFR626W"/>
<dbReference type="PANTHER" id="PTHR10584:SF166">
    <property type="entry name" value="RIBOKINASE"/>
    <property type="match status" value="1"/>
</dbReference>
<dbReference type="EMBL" id="AE016819">
    <property type="protein sequence ID" value="AAS53997.1"/>
    <property type="molecule type" value="Genomic_DNA"/>
</dbReference>
<comment type="caution">
    <text evidence="12">Lacks conserved residue(s) required for the propagation of feature annotation.</text>
</comment>
<accession>Q752F0</accession>
<evidence type="ECO:0000256" key="11">
    <source>
        <dbReference type="ARBA" id="ARBA00023277"/>
    </source>
</evidence>
<dbReference type="Pfam" id="PF00294">
    <property type="entry name" value="PfkB"/>
    <property type="match status" value="1"/>
</dbReference>
<dbReference type="HAMAP" id="MF_01987">
    <property type="entry name" value="Ribokinase"/>
    <property type="match status" value="1"/>
</dbReference>
<dbReference type="OrthoDB" id="415590at2759"/>
<comment type="similarity">
    <text evidence="1">Belongs to the carbohydrate kinase pfkB family.</text>
</comment>
<comment type="activity regulation">
    <text evidence="12">Activated by a monovalent cation that binds near, but not in, the active site. The most likely occupant of the site in vivo is potassium. Ion binding induces a conformational change that may alter substrate affinity.</text>
</comment>
<dbReference type="Proteomes" id="UP000000591">
    <property type="component" value="Chromosome VI"/>
</dbReference>
<keyword evidence="7 12" id="KW-0418">Kinase</keyword>
<dbReference type="GO" id="GO:0004747">
    <property type="term" value="F:ribokinase activity"/>
    <property type="evidence" value="ECO:0000318"/>
    <property type="project" value="GO_Central"/>
</dbReference>
<feature type="binding site" evidence="12">
    <location>
        <begin position="10"/>
        <end position="12"/>
    </location>
    <ligand>
        <name>substrate</name>
    </ligand>
</feature>
<feature type="binding site" evidence="12">
    <location>
        <begin position="38"/>
        <end position="42"/>
    </location>
    <ligand>
        <name>substrate</name>
    </ligand>
</feature>
<evidence type="ECO:0000256" key="5">
    <source>
        <dbReference type="ARBA" id="ARBA00022723"/>
    </source>
</evidence>
<feature type="binding site" evidence="12">
    <location>
        <position position="283"/>
    </location>
    <ligand>
        <name>substrate</name>
    </ligand>
</feature>
<evidence type="ECO:0000256" key="7">
    <source>
        <dbReference type="ARBA" id="ARBA00022777"/>
    </source>
</evidence>
<dbReference type="SUPFAM" id="SSF53613">
    <property type="entry name" value="Ribokinase-like"/>
    <property type="match status" value="1"/>
</dbReference>
<dbReference type="CDD" id="cd01174">
    <property type="entry name" value="ribokinase"/>
    <property type="match status" value="1"/>
</dbReference>
<evidence type="ECO:0000259" key="13">
    <source>
        <dbReference type="Pfam" id="PF00294"/>
    </source>
</evidence>
<dbReference type="GO" id="GO:0046872">
    <property type="term" value="F:metal ion binding"/>
    <property type="evidence" value="ECO:0007669"/>
    <property type="project" value="UniProtKB-KW"/>
</dbReference>
<evidence type="ECO:0000256" key="12">
    <source>
        <dbReference type="HAMAP-Rule" id="MF_03215"/>
    </source>
</evidence>
<feature type="domain" description="Carbohydrate kinase PfkB" evidence="13">
    <location>
        <begin position="3"/>
        <end position="325"/>
    </location>
</feature>
<dbReference type="GO" id="GO:0005634">
    <property type="term" value="C:nucleus"/>
    <property type="evidence" value="ECO:0007669"/>
    <property type="project" value="UniProtKB-SubCell"/>
</dbReference>
<reference evidence="15" key="2">
    <citation type="journal article" date="2013" name="G3 (Bethesda)">
        <title>Genomes of Ashbya fungi isolated from insects reveal four mating-type loci, numerous translocations, lack of transposons, and distinct gene duplications.</title>
        <authorList>
            <person name="Dietrich F.S."/>
            <person name="Voegeli S."/>
            <person name="Kuo S."/>
            <person name="Philippsen P."/>
        </authorList>
    </citation>
    <scope>GENOME REANNOTATION</scope>
    <source>
        <strain evidence="15">ATCC 10895 / CBS 109.51 / FGSC 9923 / NRRL Y-1056</strain>
    </source>
</reference>
<evidence type="ECO:0000256" key="10">
    <source>
        <dbReference type="ARBA" id="ARBA00022958"/>
    </source>
</evidence>
<dbReference type="PRINTS" id="PR00990">
    <property type="entry name" value="RIBOKINASE"/>
</dbReference>
<feature type="binding site" evidence="12">
    <location>
        <position position="149"/>
    </location>
    <ligand>
        <name>substrate</name>
    </ligand>
</feature>
<dbReference type="eggNOG" id="KOG2855">
    <property type="taxonomic scope" value="Eukaryota"/>
</dbReference>
<protein>
    <recommendedName>
        <fullName evidence="3 12">Ribokinase</fullName>
        <shortName evidence="12">RK</shortName>
        <ecNumber evidence="2 12">2.7.1.15</ecNumber>
    </recommendedName>
</protein>
<dbReference type="RefSeq" id="NP_986173.1">
    <property type="nucleotide sequence ID" value="NM_212309.1"/>
</dbReference>
<dbReference type="PROSITE" id="PS00584">
    <property type="entry name" value="PFKB_KINASES_2"/>
    <property type="match status" value="1"/>
</dbReference>
<dbReference type="GO" id="GO:0019303">
    <property type="term" value="P:D-ribose catabolic process"/>
    <property type="evidence" value="ECO:0007669"/>
    <property type="project" value="UniProtKB-UniRule"/>
</dbReference>
<keyword evidence="8 12" id="KW-0067">ATP-binding</keyword>
<dbReference type="PANTHER" id="PTHR10584">
    <property type="entry name" value="SUGAR KINASE"/>
    <property type="match status" value="1"/>
</dbReference>
<sequence length="335" mass="36001">MGVTVIGSLNYDLVTYTDKVPGAGETFAGEHFETHVGGKGLNQAIAVSKLQADAGDEKVRIVGNVGRDPFGDEILEVARQNRVQVEHVGVVAGTKTGTATILVERKTGQNRIVIVSGANAKTVLEESNMEQVFPKNTSPGQHYIILQHEISDPVAYMRWLKLNRPAYQIVFNPSPFQELPADAWKDVDVLVVNEVEAFQLYMCITGSGSSKFSESEPDNMVDKFRVILSELMERGVLGKSRSGTIIVTLGEYGVLYASAASSRVLYVPAEQVVKVVDTTAAGDTFLGGLVAQLDSGSTLDDAVRFAVQASAIAVTREGASSSIPTHAEVEGKYHL</sequence>
<evidence type="ECO:0000256" key="1">
    <source>
        <dbReference type="ARBA" id="ARBA00005380"/>
    </source>
</evidence>